<dbReference type="Gene3D" id="3.30.390.110">
    <property type="match status" value="1"/>
</dbReference>
<evidence type="ECO:0000256" key="4">
    <source>
        <dbReference type="ARBA" id="ARBA00035223"/>
    </source>
</evidence>
<sequence>MSSYWQWMIIQSCSSFLIKRNKQTYSTEPNNLKARDSFCNNGLIHWKTVGVEAAADGKGGGGAVLKNKPATSYEEVTIDKNAHAILSSLLHITHKNNYRKDLHMAAV</sequence>
<feature type="domain" description="Ribosomal eL28/Mak16" evidence="6">
    <location>
        <begin position="6"/>
        <end position="107"/>
    </location>
</feature>
<reference evidence="8" key="1">
    <citation type="submission" date="2011-08" db="EMBL/GenBank/DDBJ databases">
        <title>The draft genome of Latimeria chalumnae.</title>
        <authorList>
            <person name="Di Palma F."/>
            <person name="Alfoldi J."/>
            <person name="Johnson J."/>
            <person name="Berlin A."/>
            <person name="Gnerre S."/>
            <person name="Jaffe D."/>
            <person name="MacCallum I."/>
            <person name="Young S."/>
            <person name="Walker B.J."/>
            <person name="Lander E."/>
            <person name="Lindblad-Toh K."/>
        </authorList>
    </citation>
    <scope>NUCLEOTIDE SEQUENCE [LARGE SCALE GENOMIC DNA]</scope>
    <source>
        <strain evidence="8">Wild caught</strain>
    </source>
</reference>
<protein>
    <recommendedName>
        <fullName evidence="4">Large ribosomal subunit protein eL28</fullName>
    </recommendedName>
    <alternativeName>
        <fullName evidence="5">60S ribosomal protein L28</fullName>
    </alternativeName>
</protein>
<dbReference type="InterPro" id="IPR029004">
    <property type="entry name" value="Ribosomal_eL28/Mak16"/>
</dbReference>
<evidence type="ECO:0000256" key="5">
    <source>
        <dbReference type="ARBA" id="ARBA00035330"/>
    </source>
</evidence>
<dbReference type="PANTHER" id="PTHR10544">
    <property type="entry name" value="60S RIBOSOMAL PROTEIN L28"/>
    <property type="match status" value="1"/>
</dbReference>
<proteinExistence type="inferred from homology"/>
<organism evidence="7 8">
    <name type="scientific">Latimeria chalumnae</name>
    <name type="common">Coelacanth</name>
    <dbReference type="NCBI Taxonomy" id="7897"/>
    <lineage>
        <taxon>Eukaryota</taxon>
        <taxon>Metazoa</taxon>
        <taxon>Chordata</taxon>
        <taxon>Craniata</taxon>
        <taxon>Vertebrata</taxon>
        <taxon>Euteleostomi</taxon>
        <taxon>Coelacanthiformes</taxon>
        <taxon>Coelacanthidae</taxon>
        <taxon>Latimeria</taxon>
    </lineage>
</organism>
<dbReference type="OMA" id="QMYSTEP"/>
<evidence type="ECO:0000256" key="2">
    <source>
        <dbReference type="ARBA" id="ARBA00022980"/>
    </source>
</evidence>
<dbReference type="Pfam" id="PF01778">
    <property type="entry name" value="Ribosomal_L28e"/>
    <property type="match status" value="1"/>
</dbReference>
<dbReference type="InParanoid" id="H3AUR3"/>
<dbReference type="InterPro" id="IPR002672">
    <property type="entry name" value="Ribosomal_eL28"/>
</dbReference>
<evidence type="ECO:0000256" key="3">
    <source>
        <dbReference type="ARBA" id="ARBA00023274"/>
    </source>
</evidence>
<dbReference type="EMBL" id="AFYH01096370">
    <property type="status" value="NOT_ANNOTATED_CDS"/>
    <property type="molecule type" value="Genomic_DNA"/>
</dbReference>
<name>H3AUR3_LATCH</name>
<reference evidence="7" key="3">
    <citation type="submission" date="2025-09" db="UniProtKB">
        <authorList>
            <consortium name="Ensembl"/>
        </authorList>
    </citation>
    <scope>IDENTIFICATION</scope>
</reference>
<evidence type="ECO:0000256" key="1">
    <source>
        <dbReference type="ARBA" id="ARBA00007926"/>
    </source>
</evidence>
<evidence type="ECO:0000313" key="7">
    <source>
        <dbReference type="Ensembl" id="ENSLACP00000013384.1"/>
    </source>
</evidence>
<gene>
    <name evidence="7" type="primary">RPL28</name>
</gene>
<dbReference type="HOGENOM" id="CLU_106801_3_0_1"/>
<dbReference type="GO" id="GO:1990904">
    <property type="term" value="C:ribonucleoprotein complex"/>
    <property type="evidence" value="ECO:0007669"/>
    <property type="project" value="UniProtKB-KW"/>
</dbReference>
<evidence type="ECO:0000259" key="6">
    <source>
        <dbReference type="Pfam" id="PF01778"/>
    </source>
</evidence>
<dbReference type="GO" id="GO:0003735">
    <property type="term" value="F:structural constituent of ribosome"/>
    <property type="evidence" value="ECO:0007669"/>
    <property type="project" value="InterPro"/>
</dbReference>
<accession>H3AUR3</accession>
<dbReference type="eggNOG" id="KOG3412">
    <property type="taxonomic scope" value="Eukaryota"/>
</dbReference>
<dbReference type="GO" id="GO:0006412">
    <property type="term" value="P:translation"/>
    <property type="evidence" value="ECO:0007669"/>
    <property type="project" value="InterPro"/>
</dbReference>
<keyword evidence="3" id="KW-0687">Ribonucleoprotein</keyword>
<evidence type="ECO:0000313" key="8">
    <source>
        <dbReference type="Proteomes" id="UP000008672"/>
    </source>
</evidence>
<keyword evidence="8" id="KW-1185">Reference proteome</keyword>
<keyword evidence="2" id="KW-0689">Ribosomal protein</keyword>
<dbReference type="GO" id="GO:0005840">
    <property type="term" value="C:ribosome"/>
    <property type="evidence" value="ECO:0007669"/>
    <property type="project" value="UniProtKB-KW"/>
</dbReference>
<dbReference type="FunFam" id="3.30.390.110:FF:000002">
    <property type="entry name" value="60S ribosomal protein L28"/>
    <property type="match status" value="1"/>
</dbReference>
<comment type="similarity">
    <text evidence="1">Belongs to the eukaryotic ribosomal protein eL28 family.</text>
</comment>
<dbReference type="Ensembl" id="ENSLACT00000013480.1">
    <property type="protein sequence ID" value="ENSLACP00000013384.1"/>
    <property type="gene ID" value="ENSLACG00000011783.1"/>
</dbReference>
<dbReference type="AlphaFoldDB" id="H3AUR3"/>
<dbReference type="Bgee" id="ENSLACG00000011783">
    <property type="expression patterns" value="Expressed in mesonephros and 6 other cell types or tissues"/>
</dbReference>
<dbReference type="Proteomes" id="UP000008672">
    <property type="component" value="Unassembled WGS sequence"/>
</dbReference>
<reference evidence="7" key="2">
    <citation type="submission" date="2025-08" db="UniProtKB">
        <authorList>
            <consortium name="Ensembl"/>
        </authorList>
    </citation>
    <scope>IDENTIFICATION</scope>
</reference>
<dbReference type="FunCoup" id="H3AUR3">
    <property type="interactions" value="1307"/>
</dbReference>
<dbReference type="STRING" id="7897.ENSLACP00000013384"/>
<dbReference type="GeneTree" id="ENSGT00390000008732"/>